<reference evidence="3 4" key="1">
    <citation type="journal article" date="2020" name="Microorganisms">
        <title>Osmotic Adaptation and Compatible Solute Biosynthesis of Phototrophic Bacteria as Revealed from Genome Analyses.</title>
        <authorList>
            <person name="Imhoff J.F."/>
            <person name="Rahn T."/>
            <person name="Kunzel S."/>
            <person name="Keller A."/>
            <person name="Neulinger S.C."/>
        </authorList>
    </citation>
    <scope>NUCLEOTIDE SEQUENCE [LARGE SCALE GENOMIC DNA]</scope>
    <source>
        <strain evidence="3 4">DSM 21303</strain>
    </source>
</reference>
<dbReference type="InterPro" id="IPR005182">
    <property type="entry name" value="YdbS-like_PH"/>
</dbReference>
<keyword evidence="1" id="KW-0472">Membrane</keyword>
<dbReference type="Pfam" id="PF03703">
    <property type="entry name" value="bPH_2"/>
    <property type="match status" value="1"/>
</dbReference>
<evidence type="ECO:0000256" key="1">
    <source>
        <dbReference type="SAM" id="Phobius"/>
    </source>
</evidence>
<evidence type="ECO:0000313" key="4">
    <source>
        <dbReference type="Proteomes" id="UP001138802"/>
    </source>
</evidence>
<feature type="transmembrane region" description="Helical" evidence="1">
    <location>
        <begin position="56"/>
        <end position="75"/>
    </location>
</feature>
<keyword evidence="1" id="KW-1133">Transmembrane helix</keyword>
<keyword evidence="1" id="KW-0812">Transmembrane</keyword>
<comment type="caution">
    <text evidence="3">The sequence shown here is derived from an EMBL/GenBank/DDBJ whole genome shotgun (WGS) entry which is preliminary data.</text>
</comment>
<keyword evidence="4" id="KW-1185">Reference proteome</keyword>
<organism evidence="3 4">
    <name type="scientific">Thiocapsa imhoffii</name>
    <dbReference type="NCBI Taxonomy" id="382777"/>
    <lineage>
        <taxon>Bacteria</taxon>
        <taxon>Pseudomonadati</taxon>
        <taxon>Pseudomonadota</taxon>
        <taxon>Gammaproteobacteria</taxon>
        <taxon>Chromatiales</taxon>
        <taxon>Chromatiaceae</taxon>
        <taxon>Thiocapsa</taxon>
    </lineage>
</organism>
<dbReference type="AlphaFoldDB" id="A0A9X0WEY5"/>
<feature type="domain" description="YdbS-like PH" evidence="2">
    <location>
        <begin position="77"/>
        <end position="152"/>
    </location>
</feature>
<evidence type="ECO:0000259" key="2">
    <source>
        <dbReference type="Pfam" id="PF03703"/>
    </source>
</evidence>
<dbReference type="EMBL" id="NRSD01000001">
    <property type="protein sequence ID" value="MBK1643286.1"/>
    <property type="molecule type" value="Genomic_DNA"/>
</dbReference>
<protein>
    <recommendedName>
        <fullName evidence="2">YdbS-like PH domain-containing protein</fullName>
    </recommendedName>
</protein>
<dbReference type="RefSeq" id="WP_200386072.1">
    <property type="nucleotide sequence ID" value="NZ_NRSD01000001.1"/>
</dbReference>
<accession>A0A9X0WEY5</accession>
<dbReference type="Proteomes" id="UP001138802">
    <property type="component" value="Unassembled WGS sequence"/>
</dbReference>
<sequence length="155" mass="17190">MSDVFYDAHPSMLRTRPFSTPFMMLALLVGLVLGLIGPVGPLVMMAEAFEPEQVKLVGWVVAGLAALQLSVWWLASRADRLVLRDDEIVWTHGLLNKSYTELKLGSVRTVRVDQSLLQRLLDAGDIKIFTTGDLPELVVRGLPAPNRLRQLIKAS</sequence>
<evidence type="ECO:0000313" key="3">
    <source>
        <dbReference type="EMBL" id="MBK1643286.1"/>
    </source>
</evidence>
<feature type="transmembrane region" description="Helical" evidence="1">
    <location>
        <begin position="21"/>
        <end position="44"/>
    </location>
</feature>
<gene>
    <name evidence="3" type="ORF">CKO25_01180</name>
</gene>
<name>A0A9X0WEY5_9GAMM</name>
<proteinExistence type="predicted"/>